<feature type="coiled-coil region" evidence="7">
    <location>
        <begin position="524"/>
        <end position="555"/>
    </location>
</feature>
<evidence type="ECO:0000313" key="10">
    <source>
        <dbReference type="Proteomes" id="UP000887575"/>
    </source>
</evidence>
<feature type="compositionally biased region" description="Low complexity" evidence="8">
    <location>
        <begin position="451"/>
        <end position="472"/>
    </location>
</feature>
<evidence type="ECO:0000256" key="5">
    <source>
        <dbReference type="ARBA" id="ARBA00023242"/>
    </source>
</evidence>
<feature type="domain" description="OCEL" evidence="9">
    <location>
        <begin position="488"/>
        <end position="598"/>
    </location>
</feature>
<dbReference type="PANTHER" id="PTHR23288:SF17">
    <property type="entry name" value="RNA POLYMERASE II ELONGATION FACTOR ELL"/>
    <property type="match status" value="1"/>
</dbReference>
<feature type="region of interest" description="Disordered" evidence="8">
    <location>
        <begin position="299"/>
        <end position="363"/>
    </location>
</feature>
<dbReference type="GO" id="GO:0006368">
    <property type="term" value="P:transcription elongation by RNA polymerase II"/>
    <property type="evidence" value="ECO:0007669"/>
    <property type="project" value="InterPro"/>
</dbReference>
<evidence type="ECO:0000256" key="8">
    <source>
        <dbReference type="SAM" id="MobiDB-lite"/>
    </source>
</evidence>
<organism evidence="10 11">
    <name type="scientific">Mesorhabditis belari</name>
    <dbReference type="NCBI Taxonomy" id="2138241"/>
    <lineage>
        <taxon>Eukaryota</taxon>
        <taxon>Metazoa</taxon>
        <taxon>Ecdysozoa</taxon>
        <taxon>Nematoda</taxon>
        <taxon>Chromadorea</taxon>
        <taxon>Rhabditida</taxon>
        <taxon>Rhabditina</taxon>
        <taxon>Rhabditomorpha</taxon>
        <taxon>Rhabditoidea</taxon>
        <taxon>Rhabditidae</taxon>
        <taxon>Mesorhabditinae</taxon>
        <taxon>Mesorhabditis</taxon>
    </lineage>
</organism>
<evidence type="ECO:0000256" key="4">
    <source>
        <dbReference type="ARBA" id="ARBA00023163"/>
    </source>
</evidence>
<evidence type="ECO:0000259" key="9">
    <source>
        <dbReference type="PROSITE" id="PS51980"/>
    </source>
</evidence>
<feature type="region of interest" description="Disordered" evidence="8">
    <location>
        <begin position="402"/>
        <end position="472"/>
    </location>
</feature>
<feature type="compositionally biased region" description="Basic and acidic residues" evidence="8">
    <location>
        <begin position="429"/>
        <end position="450"/>
    </location>
</feature>
<keyword evidence="10" id="KW-1185">Reference proteome</keyword>
<proteinExistence type="inferred from homology"/>
<evidence type="ECO:0000256" key="1">
    <source>
        <dbReference type="ARBA" id="ARBA00004123"/>
    </source>
</evidence>
<dbReference type="Gene3D" id="6.10.140.340">
    <property type="match status" value="1"/>
</dbReference>
<keyword evidence="7" id="KW-0175">Coiled coil</keyword>
<dbReference type="InterPro" id="IPR042065">
    <property type="entry name" value="E3_ELL-like"/>
</dbReference>
<dbReference type="GO" id="GO:0000987">
    <property type="term" value="F:cis-regulatory region sequence-specific DNA binding"/>
    <property type="evidence" value="ECO:0007669"/>
    <property type="project" value="TreeGrafter"/>
</dbReference>
<dbReference type="Gene3D" id="1.10.10.2670">
    <property type="entry name" value="E3 ubiquitin-protein ligase"/>
    <property type="match status" value="1"/>
</dbReference>
<keyword evidence="3" id="KW-0805">Transcription regulation</keyword>
<dbReference type="AlphaFoldDB" id="A0AAF3FI52"/>
<dbReference type="PANTHER" id="PTHR23288">
    <property type="entry name" value="OCCLUDIN AND RNA POLYMERASE II ELONGATION FACTOR ELL"/>
    <property type="match status" value="1"/>
</dbReference>
<dbReference type="PROSITE" id="PS51980">
    <property type="entry name" value="OCEL"/>
    <property type="match status" value="1"/>
</dbReference>
<reference evidence="11" key="1">
    <citation type="submission" date="2024-02" db="UniProtKB">
        <authorList>
            <consortium name="WormBaseParasite"/>
        </authorList>
    </citation>
    <scope>IDENTIFICATION</scope>
</reference>
<dbReference type="WBParaSite" id="MBELARI_LOCUS5534">
    <property type="protein sequence ID" value="MBELARI_LOCUS5534"/>
    <property type="gene ID" value="MBELARI_LOCUS5534"/>
</dbReference>
<evidence type="ECO:0000256" key="3">
    <source>
        <dbReference type="ARBA" id="ARBA00023015"/>
    </source>
</evidence>
<protein>
    <submittedName>
        <fullName evidence="11">OCEL domain-containing protein</fullName>
    </submittedName>
</protein>
<feature type="compositionally biased region" description="Basic and acidic residues" evidence="8">
    <location>
        <begin position="403"/>
        <end position="417"/>
    </location>
</feature>
<dbReference type="InterPro" id="IPR031176">
    <property type="entry name" value="ELL/occludin"/>
</dbReference>
<feature type="compositionally biased region" description="Low complexity" evidence="8">
    <location>
        <begin position="182"/>
        <end position="195"/>
    </location>
</feature>
<name>A0AAF3FI52_9BILA</name>
<evidence type="ECO:0000256" key="7">
    <source>
        <dbReference type="SAM" id="Coils"/>
    </source>
</evidence>
<accession>A0AAF3FI52</accession>
<sequence length="606" mass="68166">MASPALENGGFQSELHRLKVSASNQKVALVKLTDEMIAAIQKAQSSRDSFKISIQKEGGVITLGGNQQFSFSIQSMASTPSDVILQDKRSDRTGNYQMLGTIQQKFQIQATDKSLDETRHRTKMLLEQESQKTAKEVPKNQRDILAKKVANTMPGRFDRKFNSSNTHQTSKPAPFPLKNKPTTSSSISNYSSSSTLPVTHGRPNMSPNRKAELMKKPLRARIIHLTATGKYSSNKEIYEKLKRDGLSDNEDNFTVISKLINEVGEMDGDGHFSLRPSLIGEVDLHWTWFTTEDKAKVRRISQPSTSAGFAPTRKNGIDRAQRTAADTPQKDSESSPPLSGASQPPARTAYPSTVQGKKVSPQMARTIQQTLPSAPKPRTPPQPQQTNVNVLDTLLPNKRKAHVPMEQRSEKRQRQESESPPLLQVQQYHRREKDSESEKARDKDEQERQRLLAATGGSTGGSSVSSTSSGVSSRLSSPILSFPIHPSQDWNKEIPEIKFAHEVDKYYQAFDADYPSYMQCFDQLDMVSKEFRDLAERLEKARKAKGDDLEHVERSIHSRYARYEKDQEFLRTRQRHADLRAKLSLLKSRIAAWEGRENSLNASTLF</sequence>
<feature type="region of interest" description="Disordered" evidence="8">
    <location>
        <begin position="155"/>
        <end position="209"/>
    </location>
</feature>
<feature type="compositionally biased region" description="Polar residues" evidence="8">
    <location>
        <begin position="162"/>
        <end position="171"/>
    </location>
</feature>
<evidence type="ECO:0000313" key="11">
    <source>
        <dbReference type="WBParaSite" id="MBELARI_LOCUS5534"/>
    </source>
</evidence>
<comment type="subcellular location">
    <subcellularLocation>
        <location evidence="1">Nucleus</location>
    </subcellularLocation>
</comment>
<dbReference type="InterPro" id="IPR036390">
    <property type="entry name" value="WH_DNA-bd_sf"/>
</dbReference>
<comment type="similarity">
    <text evidence="2 6">Belongs to the ELL/occludin family.</text>
</comment>
<keyword evidence="5" id="KW-0539">Nucleus</keyword>
<evidence type="ECO:0000256" key="2">
    <source>
        <dbReference type="ARBA" id="ARBA00009171"/>
    </source>
</evidence>
<dbReference type="InterPro" id="IPR019464">
    <property type="entry name" value="ELL_N"/>
</dbReference>
<dbReference type="InterPro" id="IPR010844">
    <property type="entry name" value="Occludin_ELL"/>
</dbReference>
<dbReference type="SUPFAM" id="SSF46785">
    <property type="entry name" value="Winged helix' DNA-binding domain"/>
    <property type="match status" value="1"/>
</dbReference>
<keyword evidence="4" id="KW-0804">Transcription</keyword>
<dbReference type="Pfam" id="PF07303">
    <property type="entry name" value="Occludin_ELL"/>
    <property type="match status" value="1"/>
</dbReference>
<dbReference type="Pfam" id="PF10390">
    <property type="entry name" value="ELL"/>
    <property type="match status" value="1"/>
</dbReference>
<dbReference type="GO" id="GO:0008023">
    <property type="term" value="C:transcription elongation factor complex"/>
    <property type="evidence" value="ECO:0007669"/>
    <property type="project" value="InterPro"/>
</dbReference>
<dbReference type="SUPFAM" id="SSF144292">
    <property type="entry name" value="occludin/ELL-like"/>
    <property type="match status" value="1"/>
</dbReference>
<dbReference type="Proteomes" id="UP000887575">
    <property type="component" value="Unassembled WGS sequence"/>
</dbReference>
<evidence type="ECO:0000256" key="6">
    <source>
        <dbReference type="PROSITE-ProRule" id="PRU01324"/>
    </source>
</evidence>
<dbReference type="GO" id="GO:0042795">
    <property type="term" value="P:snRNA transcription by RNA polymerase II"/>
    <property type="evidence" value="ECO:0007669"/>
    <property type="project" value="TreeGrafter"/>
</dbReference>
<dbReference type="GO" id="GO:0032968">
    <property type="term" value="P:positive regulation of transcription elongation by RNA polymerase II"/>
    <property type="evidence" value="ECO:0007669"/>
    <property type="project" value="TreeGrafter"/>
</dbReference>